<organism evidence="2 3">
    <name type="scientific">Puniceibacterium sediminis</name>
    <dbReference type="NCBI Taxonomy" id="1608407"/>
    <lineage>
        <taxon>Bacteria</taxon>
        <taxon>Pseudomonadati</taxon>
        <taxon>Pseudomonadota</taxon>
        <taxon>Alphaproteobacteria</taxon>
        <taxon>Rhodobacterales</taxon>
        <taxon>Paracoccaceae</taxon>
        <taxon>Puniceibacterium</taxon>
    </lineage>
</organism>
<name>A0A238ZAC1_9RHOB</name>
<dbReference type="Proteomes" id="UP000198417">
    <property type="component" value="Unassembled WGS sequence"/>
</dbReference>
<keyword evidence="1" id="KW-0472">Membrane</keyword>
<evidence type="ECO:0000256" key="1">
    <source>
        <dbReference type="SAM" id="Phobius"/>
    </source>
</evidence>
<evidence type="ECO:0000313" key="2">
    <source>
        <dbReference type="EMBL" id="SNR80485.1"/>
    </source>
</evidence>
<keyword evidence="3" id="KW-1185">Reference proteome</keyword>
<dbReference type="AlphaFoldDB" id="A0A238ZAC1"/>
<evidence type="ECO:0000313" key="3">
    <source>
        <dbReference type="Proteomes" id="UP000198417"/>
    </source>
</evidence>
<dbReference type="OrthoDB" id="7876341at2"/>
<keyword evidence="1" id="KW-0812">Transmembrane</keyword>
<sequence length="70" mass="7402">MAIVGFLLGSVMGAASGLLGWLAFEISISRALALYFVTGLTIGTLILALSYLRKTQRKGAGSRARGTRRT</sequence>
<reference evidence="2 3" key="1">
    <citation type="submission" date="2017-06" db="EMBL/GenBank/DDBJ databases">
        <authorList>
            <person name="Kim H.J."/>
            <person name="Triplett B.A."/>
        </authorList>
    </citation>
    <scope>NUCLEOTIDE SEQUENCE [LARGE SCALE GENOMIC DNA]</scope>
    <source>
        <strain evidence="2 3">DSM 29052</strain>
    </source>
</reference>
<gene>
    <name evidence="2" type="ORF">SAMN06265370_1285</name>
</gene>
<accession>A0A238ZAC1</accession>
<keyword evidence="1" id="KW-1133">Transmembrane helix</keyword>
<proteinExistence type="predicted"/>
<dbReference type="EMBL" id="FZNN01000028">
    <property type="protein sequence ID" value="SNR80485.1"/>
    <property type="molecule type" value="Genomic_DNA"/>
</dbReference>
<dbReference type="RefSeq" id="WP_089273479.1">
    <property type="nucleotide sequence ID" value="NZ_FZNN01000028.1"/>
</dbReference>
<feature type="transmembrane region" description="Helical" evidence="1">
    <location>
        <begin position="33"/>
        <end position="52"/>
    </location>
</feature>
<protein>
    <submittedName>
        <fullName evidence="2">Uncharacterized protein</fullName>
    </submittedName>
</protein>